<dbReference type="InterPro" id="IPR008207">
    <property type="entry name" value="Sig_transdc_His_kin_Hpt_dom"/>
</dbReference>
<dbReference type="PATRIC" id="fig|270498.16.peg.1165"/>
<dbReference type="InterPro" id="IPR003594">
    <property type="entry name" value="HATPase_dom"/>
</dbReference>
<dbReference type="SMART" id="SM01231">
    <property type="entry name" value="H-kinase_dim"/>
    <property type="match status" value="1"/>
</dbReference>
<dbReference type="Gene3D" id="3.30.565.10">
    <property type="entry name" value="Histidine kinase-like ATPase, C-terminal domain"/>
    <property type="match status" value="1"/>
</dbReference>
<keyword evidence="5" id="KW-0963">Cytoplasm</keyword>
<dbReference type="InterPro" id="IPR036890">
    <property type="entry name" value="HATPase_C_sf"/>
</dbReference>
<dbReference type="GO" id="GO:0000155">
    <property type="term" value="F:phosphorelay sensor kinase activity"/>
    <property type="evidence" value="ECO:0007669"/>
    <property type="project" value="InterPro"/>
</dbReference>
<keyword evidence="6" id="KW-0145">Chemotaxis</keyword>
<evidence type="ECO:0000256" key="3">
    <source>
        <dbReference type="ARBA" id="ARBA00012438"/>
    </source>
</evidence>
<dbReference type="SUPFAM" id="SSF47226">
    <property type="entry name" value="Histidine-containing phosphotransfer domain, HPT domain"/>
    <property type="match status" value="1"/>
</dbReference>
<dbReference type="PROSITE" id="PS50109">
    <property type="entry name" value="HIS_KIN"/>
    <property type="match status" value="1"/>
</dbReference>
<evidence type="ECO:0000256" key="13">
    <source>
        <dbReference type="ARBA" id="ARBA00035100"/>
    </source>
</evidence>
<dbReference type="RefSeq" id="WP_046442885.1">
    <property type="nucleotide sequence ID" value="NZ_LAYJ01000076.1"/>
</dbReference>
<feature type="region of interest" description="Disordered" evidence="15">
    <location>
        <begin position="264"/>
        <end position="305"/>
    </location>
</feature>
<proteinExistence type="predicted"/>
<keyword evidence="9" id="KW-0547">Nucleotide-binding</keyword>
<dbReference type="PRINTS" id="PR00344">
    <property type="entry name" value="BCTRLSENSOR"/>
</dbReference>
<comment type="caution">
    <text evidence="19">The sequence shown here is derived from an EMBL/GenBank/DDBJ whole genome shotgun (WGS) entry which is preliminary data.</text>
</comment>
<evidence type="ECO:0000256" key="15">
    <source>
        <dbReference type="SAM" id="MobiDB-lite"/>
    </source>
</evidence>
<evidence type="ECO:0000256" key="7">
    <source>
        <dbReference type="ARBA" id="ARBA00022553"/>
    </source>
</evidence>
<evidence type="ECO:0000256" key="11">
    <source>
        <dbReference type="ARBA" id="ARBA00022840"/>
    </source>
</evidence>
<dbReference type="SUPFAM" id="SSF55052">
    <property type="entry name" value="CheY-binding domain of CheA"/>
    <property type="match status" value="1"/>
</dbReference>
<dbReference type="InterPro" id="IPR005467">
    <property type="entry name" value="His_kinase_dom"/>
</dbReference>
<dbReference type="CDD" id="cd00088">
    <property type="entry name" value="HPT"/>
    <property type="match status" value="1"/>
</dbReference>
<reference evidence="19 20" key="1">
    <citation type="submission" date="2015-04" db="EMBL/GenBank/DDBJ databases">
        <title>Draft genome sequence of bacteremic isolate Catabacter hongkongensis type strain HKU16T.</title>
        <authorList>
            <person name="Lau S.K."/>
            <person name="Teng J.L."/>
            <person name="Huang Y."/>
            <person name="Curreem S.O."/>
            <person name="Tsui S.K."/>
            <person name="Woo P.C."/>
        </authorList>
    </citation>
    <scope>NUCLEOTIDE SEQUENCE [LARGE SCALE GENOMIC DNA]</scope>
    <source>
        <strain evidence="19 20">HKU16</strain>
    </source>
</reference>
<dbReference type="InterPro" id="IPR004105">
    <property type="entry name" value="CheA-like_dim"/>
</dbReference>
<keyword evidence="11" id="KW-0067">ATP-binding</keyword>
<dbReference type="InterPro" id="IPR036061">
    <property type="entry name" value="CheW-like_dom_sf"/>
</dbReference>
<evidence type="ECO:0000313" key="20">
    <source>
        <dbReference type="Proteomes" id="UP000034076"/>
    </source>
</evidence>
<dbReference type="InterPro" id="IPR037052">
    <property type="entry name" value="CheA-like_P2_sf"/>
</dbReference>
<dbReference type="InterPro" id="IPR036641">
    <property type="entry name" value="HPT_dom_sf"/>
</dbReference>
<dbReference type="SMART" id="SM00073">
    <property type="entry name" value="HPT"/>
    <property type="match status" value="1"/>
</dbReference>
<evidence type="ECO:0000256" key="1">
    <source>
        <dbReference type="ARBA" id="ARBA00000085"/>
    </source>
</evidence>
<dbReference type="InterPro" id="IPR036097">
    <property type="entry name" value="HisK_dim/P_sf"/>
</dbReference>
<dbReference type="InterPro" id="IPR010808">
    <property type="entry name" value="CheA_P2-bd"/>
</dbReference>
<dbReference type="InterPro" id="IPR002545">
    <property type="entry name" value="CheW-lke_dom"/>
</dbReference>
<dbReference type="PANTHER" id="PTHR43395:SF10">
    <property type="entry name" value="CHEMOTAXIS PROTEIN CHEA"/>
    <property type="match status" value="1"/>
</dbReference>
<keyword evidence="8 19" id="KW-0808">Transferase</keyword>
<dbReference type="InterPro" id="IPR037006">
    <property type="entry name" value="CheA-like_homodim_sf"/>
</dbReference>
<sequence>MGENDSMLTMFVLENGQLLEQLEELLLGGEKNEKLGKEQIDETFRVMHTIKGSSAMMGYDAMTTLAHAVEDLFSKIREKEPQDSDWERIFDVVLESIDFFKNEIEKLQQGDLPDEQADELCKELGDILNALIEGEKEGEPVNEEMQAGEAEDGEDAAGEDAKILRDLISRIKQQEQEKIYWIRMFLDKGCQMETVRAYGALMSIEELYSAIATYPEEVEENHDEEIANHGFWIAVSTTEECAEMIKQKISETMFLSTMDFEEYAPEAEQEGQSQEPNGAAEAQGTPAKSKEAPAQDKPSTVKKAAKEEKALKQSFISVNVNKIDKLMNLVGEIVTTESMVTKNTDIADLHLENFEKQARQLRKLTDELQDIVMSIRMVPIATTFHKMQRIVRDISKKTKKQAELVIIGEDTEVDKNIIDNLSDPLMHLIRNAMDHGIETPQERLAAGKSEKGTVTLEACNQSGDVIVRVMDDGAGMDRNKIIQKAIANGLTTKTENEISDKEAYGFTLLPGFSTNDEVTEYSGRGVGMDVVHKNLDNVGGSISVDSEPGKGTTITMHIPLTLAIMDGMKITVGKSIYIVPTLVIREFLEPRLYEIIVEPNGNEMIMIRGVCYPIIRLHRVFDVANGVEDFNSGIMVLVESDSGAACLFADTLLGEQQAVVKPMPPYVVKSFGKIKGINGCSIMGNGGIALILDINNLLE</sequence>
<keyword evidence="20" id="KW-1185">Reference proteome</keyword>
<evidence type="ECO:0000256" key="9">
    <source>
        <dbReference type="ARBA" id="ARBA00022741"/>
    </source>
</evidence>
<comment type="subcellular location">
    <subcellularLocation>
        <location evidence="2">Cytoplasm</location>
    </subcellularLocation>
</comment>
<evidence type="ECO:0000256" key="12">
    <source>
        <dbReference type="ARBA" id="ARBA00023012"/>
    </source>
</evidence>
<dbReference type="Pfam" id="PF01584">
    <property type="entry name" value="CheW"/>
    <property type="match status" value="1"/>
</dbReference>
<evidence type="ECO:0000256" key="6">
    <source>
        <dbReference type="ARBA" id="ARBA00022500"/>
    </source>
</evidence>
<dbReference type="FunFam" id="3.30.565.10:FF:000016">
    <property type="entry name" value="Chemotaxis protein CheA, putative"/>
    <property type="match status" value="1"/>
</dbReference>
<dbReference type="InterPro" id="IPR035891">
    <property type="entry name" value="CheY-binding_CheA"/>
</dbReference>
<dbReference type="GO" id="GO:0006935">
    <property type="term" value="P:chemotaxis"/>
    <property type="evidence" value="ECO:0007669"/>
    <property type="project" value="UniProtKB-KW"/>
</dbReference>
<dbReference type="SMART" id="SM00387">
    <property type="entry name" value="HATPase_c"/>
    <property type="match status" value="1"/>
</dbReference>
<dbReference type="Pfam" id="PF01627">
    <property type="entry name" value="Hpt"/>
    <property type="match status" value="1"/>
</dbReference>
<dbReference type="STRING" id="270498.CHK_0966"/>
<keyword evidence="12" id="KW-0902">Two-component regulatory system</keyword>
<dbReference type="Gene3D" id="2.30.30.40">
    <property type="entry name" value="SH3 Domains"/>
    <property type="match status" value="1"/>
</dbReference>
<keyword evidence="7 14" id="KW-0597">Phosphoprotein</keyword>
<keyword evidence="10 19" id="KW-0418">Kinase</keyword>
<evidence type="ECO:0000256" key="4">
    <source>
        <dbReference type="ARBA" id="ARBA00021495"/>
    </source>
</evidence>
<comment type="function">
    <text evidence="13">Involved in the transmission of sensory signals from the chemoreceptors to the flagellar motors. CheA is autophosphorylated; it can transfer its phosphate group to either CheB or CheY.</text>
</comment>
<dbReference type="PROSITE" id="PS50894">
    <property type="entry name" value="HPT"/>
    <property type="match status" value="1"/>
</dbReference>
<dbReference type="InterPro" id="IPR051315">
    <property type="entry name" value="Bact_Chemotaxis_CheA"/>
</dbReference>
<dbReference type="InterPro" id="IPR004358">
    <property type="entry name" value="Sig_transdc_His_kin-like_C"/>
</dbReference>
<dbReference type="EMBL" id="LAYJ01000076">
    <property type="protein sequence ID" value="KKI51474.1"/>
    <property type="molecule type" value="Genomic_DNA"/>
</dbReference>
<dbReference type="PROSITE" id="PS50851">
    <property type="entry name" value="CHEW"/>
    <property type="match status" value="1"/>
</dbReference>
<dbReference type="Gene3D" id="1.10.287.560">
    <property type="entry name" value="Histidine kinase CheA-like, homodimeric domain"/>
    <property type="match status" value="1"/>
</dbReference>
<protein>
    <recommendedName>
        <fullName evidence="4">Chemotaxis protein CheA</fullName>
        <ecNumber evidence="3">2.7.13.3</ecNumber>
    </recommendedName>
</protein>
<dbReference type="CDD" id="cd16916">
    <property type="entry name" value="HATPase_CheA-like"/>
    <property type="match status" value="1"/>
</dbReference>
<evidence type="ECO:0000259" key="18">
    <source>
        <dbReference type="PROSITE" id="PS50894"/>
    </source>
</evidence>
<organism evidence="19 20">
    <name type="scientific">Christensenella hongkongensis</name>
    <dbReference type="NCBI Taxonomy" id="270498"/>
    <lineage>
        <taxon>Bacteria</taxon>
        <taxon>Bacillati</taxon>
        <taxon>Bacillota</taxon>
        <taxon>Clostridia</taxon>
        <taxon>Christensenellales</taxon>
        <taxon>Christensenellaceae</taxon>
        <taxon>Christensenella</taxon>
    </lineage>
</organism>
<evidence type="ECO:0000256" key="5">
    <source>
        <dbReference type="ARBA" id="ARBA00022490"/>
    </source>
</evidence>
<feature type="domain" description="HPt" evidence="18">
    <location>
        <begin position="1"/>
        <end position="107"/>
    </location>
</feature>
<dbReference type="GO" id="GO:0005737">
    <property type="term" value="C:cytoplasm"/>
    <property type="evidence" value="ECO:0007669"/>
    <property type="project" value="UniProtKB-SubCell"/>
</dbReference>
<evidence type="ECO:0000256" key="14">
    <source>
        <dbReference type="PROSITE-ProRule" id="PRU00110"/>
    </source>
</evidence>
<dbReference type="EC" id="2.7.13.3" evidence="3"/>
<dbReference type="Pfam" id="PF02518">
    <property type="entry name" value="HATPase_c"/>
    <property type="match status" value="1"/>
</dbReference>
<dbReference type="SUPFAM" id="SSF50341">
    <property type="entry name" value="CheW-like"/>
    <property type="match status" value="1"/>
</dbReference>
<evidence type="ECO:0000256" key="8">
    <source>
        <dbReference type="ARBA" id="ARBA00022679"/>
    </source>
</evidence>
<feature type="domain" description="CheW-like" evidence="17">
    <location>
        <begin position="564"/>
        <end position="699"/>
    </location>
</feature>
<dbReference type="Proteomes" id="UP000034076">
    <property type="component" value="Unassembled WGS sequence"/>
</dbReference>
<evidence type="ECO:0000256" key="2">
    <source>
        <dbReference type="ARBA" id="ARBA00004496"/>
    </source>
</evidence>
<dbReference type="Gene3D" id="3.30.70.1110">
    <property type="entry name" value="Histidine kinase CheA-like, P2 response regulator-binding domain"/>
    <property type="match status" value="1"/>
</dbReference>
<feature type="domain" description="Histidine kinase" evidence="16">
    <location>
        <begin position="357"/>
        <end position="562"/>
    </location>
</feature>
<dbReference type="Gene3D" id="1.20.120.160">
    <property type="entry name" value="HPT domain"/>
    <property type="match status" value="1"/>
</dbReference>
<gene>
    <name evidence="19" type="ORF">CHK_0966</name>
</gene>
<dbReference type="GO" id="GO:0005524">
    <property type="term" value="F:ATP binding"/>
    <property type="evidence" value="ECO:0007669"/>
    <property type="project" value="UniProtKB-KW"/>
</dbReference>
<feature type="region of interest" description="Disordered" evidence="15">
    <location>
        <begin position="135"/>
        <end position="156"/>
    </location>
</feature>
<dbReference type="Pfam" id="PF02895">
    <property type="entry name" value="H-kinase_dim"/>
    <property type="match status" value="1"/>
</dbReference>
<name>A0A0M2NG17_9FIRM</name>
<dbReference type="SUPFAM" id="SSF55874">
    <property type="entry name" value="ATPase domain of HSP90 chaperone/DNA topoisomerase II/histidine kinase"/>
    <property type="match status" value="1"/>
</dbReference>
<evidence type="ECO:0000313" key="19">
    <source>
        <dbReference type="EMBL" id="KKI51474.1"/>
    </source>
</evidence>
<dbReference type="SMART" id="SM00260">
    <property type="entry name" value="CheW"/>
    <property type="match status" value="1"/>
</dbReference>
<dbReference type="Pfam" id="PF07194">
    <property type="entry name" value="P2"/>
    <property type="match status" value="1"/>
</dbReference>
<evidence type="ECO:0000259" key="17">
    <source>
        <dbReference type="PROSITE" id="PS50851"/>
    </source>
</evidence>
<accession>A0A0M2NG17</accession>
<dbReference type="AlphaFoldDB" id="A0A0M2NG17"/>
<comment type="catalytic activity">
    <reaction evidence="1">
        <text>ATP + protein L-histidine = ADP + protein N-phospho-L-histidine.</text>
        <dbReference type="EC" id="2.7.13.3"/>
    </reaction>
</comment>
<dbReference type="SUPFAM" id="SSF47384">
    <property type="entry name" value="Homodimeric domain of signal transducing histidine kinase"/>
    <property type="match status" value="1"/>
</dbReference>
<dbReference type="PANTHER" id="PTHR43395">
    <property type="entry name" value="SENSOR HISTIDINE KINASE CHEA"/>
    <property type="match status" value="1"/>
</dbReference>
<evidence type="ECO:0000256" key="10">
    <source>
        <dbReference type="ARBA" id="ARBA00022777"/>
    </source>
</evidence>
<feature type="modified residue" description="Phosphohistidine" evidence="14">
    <location>
        <position position="48"/>
    </location>
</feature>
<evidence type="ECO:0000259" key="16">
    <source>
        <dbReference type="PROSITE" id="PS50109"/>
    </source>
</evidence>